<reference evidence="1 2" key="1">
    <citation type="submission" date="2019-03" db="EMBL/GenBank/DDBJ databases">
        <authorList>
            <consortium name="Pathogen Informatics"/>
        </authorList>
    </citation>
    <scope>NUCLEOTIDE SEQUENCE [LARGE SCALE GENOMIC DNA]</scope>
    <source>
        <strain evidence="1 2">NCTC12282</strain>
    </source>
</reference>
<gene>
    <name evidence="1" type="ORF">NCTC12282_00338</name>
</gene>
<dbReference type="Proteomes" id="UP000373449">
    <property type="component" value="Unassembled WGS sequence"/>
</dbReference>
<dbReference type="AlphaFoldDB" id="A0A484ZD06"/>
<proteinExistence type="predicted"/>
<dbReference type="EMBL" id="CAADJA010000002">
    <property type="protein sequence ID" value="VFS45461.1"/>
    <property type="molecule type" value="Genomic_DNA"/>
</dbReference>
<protein>
    <submittedName>
        <fullName evidence="1">Uncharacterized protein</fullName>
    </submittedName>
</protein>
<evidence type="ECO:0000313" key="2">
    <source>
        <dbReference type="Proteomes" id="UP000373449"/>
    </source>
</evidence>
<sequence length="53" mass="6465">MSAIDIYPYPSSNYAFSWYTPRWMHSLPLPLLEFWSLVLKSVKLYFCRHFFIT</sequence>
<accession>A0A484ZD06</accession>
<dbReference type="RefSeq" id="WP_166792915.1">
    <property type="nucleotide sequence ID" value="NZ_CAADJA010000002.1"/>
</dbReference>
<name>A0A484ZD06_9GAMM</name>
<evidence type="ECO:0000313" key="1">
    <source>
        <dbReference type="EMBL" id="VFS45461.1"/>
    </source>
</evidence>
<organism evidence="1 2">
    <name type="scientific">Budvicia aquatica</name>
    <dbReference type="NCBI Taxonomy" id="82979"/>
    <lineage>
        <taxon>Bacteria</taxon>
        <taxon>Pseudomonadati</taxon>
        <taxon>Pseudomonadota</taxon>
        <taxon>Gammaproteobacteria</taxon>
        <taxon>Enterobacterales</taxon>
        <taxon>Budviciaceae</taxon>
        <taxon>Budvicia</taxon>
    </lineage>
</organism>